<dbReference type="AlphaFoldDB" id="A0A9P6K5X3"/>
<keyword evidence="3" id="KW-1185">Reference proteome</keyword>
<name>A0A9P6K5X3_9FUNG</name>
<accession>A0A9P6K5X3</accession>
<feature type="domain" description="Hemerythrin-like" evidence="1">
    <location>
        <begin position="61"/>
        <end position="171"/>
    </location>
</feature>
<dbReference type="EMBL" id="JAAAXW010000029">
    <property type="protein sequence ID" value="KAF9548514.1"/>
    <property type="molecule type" value="Genomic_DNA"/>
</dbReference>
<protein>
    <recommendedName>
        <fullName evidence="1">Hemerythrin-like domain-containing protein</fullName>
    </recommendedName>
</protein>
<proteinExistence type="predicted"/>
<sequence>MLSSRIHLIKPITTTRFYLLLPRITTSLYYNQNHHYFTTTPVAVMSHAASASSETLNGISDPVKKDHRELEEYYHNILNANTEDEKTRWANQFVWELARHSVGEELVMYPCMRKVLENGDAMVEKDLAEHQEVKEQLFKFQKLQSGDRSFEPLLRTIWTDLAKHVKEEEEIDLVQLEQALSSEESIDLAKSFQRTKKFVPTRSHPSAPNQPPFETVVGLLTAPMDKLRDLFARFPKDD</sequence>
<comment type="caution">
    <text evidence="2">The sequence shown here is derived from an EMBL/GenBank/DDBJ whole genome shotgun (WGS) entry which is preliminary data.</text>
</comment>
<dbReference type="PANTHER" id="PTHR35585">
    <property type="entry name" value="HHE DOMAIN PROTEIN (AFU_ORTHOLOGUE AFUA_4G00730)"/>
    <property type="match status" value="1"/>
</dbReference>
<dbReference type="Pfam" id="PF01814">
    <property type="entry name" value="Hemerythrin"/>
    <property type="match status" value="1"/>
</dbReference>
<gene>
    <name evidence="2" type="ORF">EC957_006327</name>
</gene>
<dbReference type="InterPro" id="IPR012312">
    <property type="entry name" value="Hemerythrin-like"/>
</dbReference>
<evidence type="ECO:0000313" key="2">
    <source>
        <dbReference type="EMBL" id="KAF9548514.1"/>
    </source>
</evidence>
<reference evidence="2" key="1">
    <citation type="journal article" date="2020" name="Fungal Divers.">
        <title>Resolving the Mortierellaceae phylogeny through synthesis of multi-gene phylogenetics and phylogenomics.</title>
        <authorList>
            <person name="Vandepol N."/>
            <person name="Liber J."/>
            <person name="Desiro A."/>
            <person name="Na H."/>
            <person name="Kennedy M."/>
            <person name="Barry K."/>
            <person name="Grigoriev I.V."/>
            <person name="Miller A.N."/>
            <person name="O'Donnell K."/>
            <person name="Stajich J.E."/>
            <person name="Bonito G."/>
        </authorList>
    </citation>
    <scope>NUCLEOTIDE SEQUENCE</scope>
    <source>
        <strain evidence="2">NRRL 2591</strain>
    </source>
</reference>
<dbReference type="Proteomes" id="UP000723463">
    <property type="component" value="Unassembled WGS sequence"/>
</dbReference>
<dbReference type="PANTHER" id="PTHR35585:SF1">
    <property type="entry name" value="HHE DOMAIN PROTEIN (AFU_ORTHOLOGUE AFUA_4G00730)"/>
    <property type="match status" value="1"/>
</dbReference>
<dbReference type="Gene3D" id="1.20.120.520">
    <property type="entry name" value="nmb1532 protein domain like"/>
    <property type="match status" value="1"/>
</dbReference>
<evidence type="ECO:0000259" key="1">
    <source>
        <dbReference type="Pfam" id="PF01814"/>
    </source>
</evidence>
<evidence type="ECO:0000313" key="3">
    <source>
        <dbReference type="Proteomes" id="UP000723463"/>
    </source>
</evidence>
<organism evidence="2 3">
    <name type="scientific">Mortierella hygrophila</name>
    <dbReference type="NCBI Taxonomy" id="979708"/>
    <lineage>
        <taxon>Eukaryota</taxon>
        <taxon>Fungi</taxon>
        <taxon>Fungi incertae sedis</taxon>
        <taxon>Mucoromycota</taxon>
        <taxon>Mortierellomycotina</taxon>
        <taxon>Mortierellomycetes</taxon>
        <taxon>Mortierellales</taxon>
        <taxon>Mortierellaceae</taxon>
        <taxon>Mortierella</taxon>
    </lineage>
</organism>